<proteinExistence type="predicted"/>
<comment type="caution">
    <text evidence="1">The sequence shown here is derived from an EMBL/GenBank/DDBJ whole genome shotgun (WGS) entry which is preliminary data.</text>
</comment>
<organism evidence="1 2">
    <name type="scientific">Streptomyces sp. 900105245</name>
    <dbReference type="NCBI Taxonomy" id="3154379"/>
    <lineage>
        <taxon>Bacteria</taxon>
        <taxon>Bacillati</taxon>
        <taxon>Actinomycetota</taxon>
        <taxon>Actinomycetes</taxon>
        <taxon>Kitasatosporales</taxon>
        <taxon>Streptomycetaceae</taxon>
        <taxon>Streptomyces</taxon>
    </lineage>
</organism>
<accession>A0ABV1UAD6</accession>
<dbReference type="RefSeq" id="WP_352064298.1">
    <property type="nucleotide sequence ID" value="NZ_JBEPAZ010000021.1"/>
</dbReference>
<dbReference type="Proteomes" id="UP001470023">
    <property type="component" value="Unassembled WGS sequence"/>
</dbReference>
<keyword evidence="2" id="KW-1185">Reference proteome</keyword>
<reference evidence="1 2" key="1">
    <citation type="submission" date="2024-06" db="EMBL/GenBank/DDBJ databases">
        <title>The Natural Products Discovery Center: Release of the First 8490 Sequenced Strains for Exploring Actinobacteria Biosynthetic Diversity.</title>
        <authorList>
            <person name="Kalkreuter E."/>
            <person name="Kautsar S.A."/>
            <person name="Yang D."/>
            <person name="Bader C.D."/>
            <person name="Teijaro C.N."/>
            <person name="Fluegel L."/>
            <person name="Davis C.M."/>
            <person name="Simpson J.R."/>
            <person name="Lauterbach L."/>
            <person name="Steele A.D."/>
            <person name="Gui C."/>
            <person name="Meng S."/>
            <person name="Li G."/>
            <person name="Viehrig K."/>
            <person name="Ye F."/>
            <person name="Su P."/>
            <person name="Kiefer A.F."/>
            <person name="Nichols A."/>
            <person name="Cepeda A.J."/>
            <person name="Yan W."/>
            <person name="Fan B."/>
            <person name="Jiang Y."/>
            <person name="Adhikari A."/>
            <person name="Zheng C.-J."/>
            <person name="Schuster L."/>
            <person name="Cowan T.M."/>
            <person name="Smanski M.J."/>
            <person name="Chevrette M.G."/>
            <person name="De Carvalho L.P.S."/>
            <person name="Shen B."/>
        </authorList>
    </citation>
    <scope>NUCLEOTIDE SEQUENCE [LARGE SCALE GENOMIC DNA]</scope>
    <source>
        <strain evidence="1 2">NPDC001166</strain>
    </source>
</reference>
<evidence type="ECO:0000313" key="1">
    <source>
        <dbReference type="EMBL" id="MER6430679.1"/>
    </source>
</evidence>
<name>A0ABV1UAD6_9ACTN</name>
<dbReference type="EMBL" id="JBEPAZ010000021">
    <property type="protein sequence ID" value="MER6430679.1"/>
    <property type="molecule type" value="Genomic_DNA"/>
</dbReference>
<evidence type="ECO:0000313" key="2">
    <source>
        <dbReference type="Proteomes" id="UP001470023"/>
    </source>
</evidence>
<gene>
    <name evidence="1" type="ORF">ABT272_23505</name>
</gene>
<sequence>MLHTLARATALSWRGAGRGLAEHWGALKYTQALAGGRDSFLGLTDEGHRIADHYKSLQSSELGIGFALTLAEHMLRSRFPDHSVTIVPADTALRAGWALTSRDKGEKVKYRYRPQYFAEVWRPGEPSLAIPLA</sequence>
<protein>
    <submittedName>
        <fullName evidence="1">Uncharacterized protein</fullName>
    </submittedName>
</protein>